<evidence type="ECO:0000313" key="6">
    <source>
        <dbReference type="Proteomes" id="UP000525987"/>
    </source>
</evidence>
<evidence type="ECO:0000313" key="5">
    <source>
        <dbReference type="EMBL" id="MBB3139846.1"/>
    </source>
</evidence>
<dbReference type="InterPro" id="IPR000160">
    <property type="entry name" value="GGDEF_dom"/>
</dbReference>
<dbReference type="FunFam" id="3.30.70.270:FF:000001">
    <property type="entry name" value="Diguanylate cyclase domain protein"/>
    <property type="match status" value="1"/>
</dbReference>
<feature type="domain" description="GGDEF" evidence="4">
    <location>
        <begin position="171"/>
        <end position="303"/>
    </location>
</feature>
<keyword evidence="6" id="KW-1185">Reference proteome</keyword>
<sequence length="312" mass="35750">MNDLFQSLFQLFESSPVLVAAYDGFDRLRYANRAFRSAYFIEPEEMPFWPDLMRRNHYAERGTVIRAEDFEEWLISTQSRRGKVGFRAFETDLVDGRWLWMTETVQEDGWMLCIATDVTDLKASTREVRQDRDLAIKASYTDELTGVANRRFVTARIEDMLQGQVTDESPLPGCLCVFDVDHFKIINDQYGHHNGDLVLKDFAKCIHRLVRRTDCFGRVGGEEFVLTLPATSIEQARLIVERMLVGVRKSRPLKDRPDFKYTFSVGIAAAQVGDTAISLFSRADRALYRAKLAGRDQIHIDDASSDRPSQIG</sequence>
<dbReference type="RefSeq" id="WP_183386263.1">
    <property type="nucleotide sequence ID" value="NZ_JACHXM010000002.1"/>
</dbReference>
<dbReference type="InterPro" id="IPR050469">
    <property type="entry name" value="Diguanylate_Cyclase"/>
</dbReference>
<dbReference type="Proteomes" id="UP000525987">
    <property type="component" value="Unassembled WGS sequence"/>
</dbReference>
<dbReference type="Gene3D" id="3.30.70.270">
    <property type="match status" value="1"/>
</dbReference>
<dbReference type="SUPFAM" id="SSF55073">
    <property type="entry name" value="Nucleotide cyclase"/>
    <property type="match status" value="1"/>
</dbReference>
<dbReference type="Pfam" id="PF00990">
    <property type="entry name" value="GGDEF"/>
    <property type="match status" value="1"/>
</dbReference>
<evidence type="ECO:0000256" key="1">
    <source>
        <dbReference type="ARBA" id="ARBA00001946"/>
    </source>
</evidence>
<gene>
    <name evidence="5" type="ORF">FHR96_000693</name>
</gene>
<name>A0A7W5BVH4_9GAMM</name>
<dbReference type="Gene3D" id="3.30.450.20">
    <property type="entry name" value="PAS domain"/>
    <property type="match status" value="1"/>
</dbReference>
<comment type="cofactor">
    <cofactor evidence="1">
        <name>Mg(2+)</name>
        <dbReference type="ChEBI" id="CHEBI:18420"/>
    </cofactor>
</comment>
<dbReference type="InterPro" id="IPR043128">
    <property type="entry name" value="Rev_trsase/Diguanyl_cyclase"/>
</dbReference>
<accession>A0A7W5BVH4</accession>
<dbReference type="CDD" id="cd01949">
    <property type="entry name" value="GGDEF"/>
    <property type="match status" value="1"/>
</dbReference>
<dbReference type="AlphaFoldDB" id="A0A7W5BVH4"/>
<evidence type="ECO:0000259" key="4">
    <source>
        <dbReference type="PROSITE" id="PS50887"/>
    </source>
</evidence>
<evidence type="ECO:0000256" key="2">
    <source>
        <dbReference type="ARBA" id="ARBA00012528"/>
    </source>
</evidence>
<dbReference type="InterPro" id="IPR029787">
    <property type="entry name" value="Nucleotide_cyclase"/>
</dbReference>
<dbReference type="NCBIfam" id="TIGR00254">
    <property type="entry name" value="GGDEF"/>
    <property type="match status" value="1"/>
</dbReference>
<dbReference type="SMART" id="SM00267">
    <property type="entry name" value="GGDEF"/>
    <property type="match status" value="1"/>
</dbReference>
<comment type="caution">
    <text evidence="5">The sequence shown here is derived from an EMBL/GenBank/DDBJ whole genome shotgun (WGS) entry which is preliminary data.</text>
</comment>
<evidence type="ECO:0000256" key="3">
    <source>
        <dbReference type="ARBA" id="ARBA00034247"/>
    </source>
</evidence>
<dbReference type="EMBL" id="JACHXM010000002">
    <property type="protein sequence ID" value="MBB3139846.1"/>
    <property type="molecule type" value="Genomic_DNA"/>
</dbReference>
<dbReference type="PROSITE" id="PS50887">
    <property type="entry name" value="GGDEF"/>
    <property type="match status" value="1"/>
</dbReference>
<protein>
    <recommendedName>
        <fullName evidence="2">diguanylate cyclase</fullName>
        <ecNumber evidence="2">2.7.7.65</ecNumber>
    </recommendedName>
</protein>
<dbReference type="PANTHER" id="PTHR45138:SF9">
    <property type="entry name" value="DIGUANYLATE CYCLASE DGCM-RELATED"/>
    <property type="match status" value="1"/>
</dbReference>
<dbReference type="PANTHER" id="PTHR45138">
    <property type="entry name" value="REGULATORY COMPONENTS OF SENSORY TRANSDUCTION SYSTEM"/>
    <property type="match status" value="1"/>
</dbReference>
<reference evidence="5 6" key="1">
    <citation type="submission" date="2020-08" db="EMBL/GenBank/DDBJ databases">
        <title>Genomic Encyclopedia of Type Strains, Phase III (KMG-III): the genomes of soil and plant-associated and newly described type strains.</title>
        <authorList>
            <person name="Whitman W."/>
        </authorList>
    </citation>
    <scope>NUCLEOTIDE SEQUENCE [LARGE SCALE GENOMIC DNA]</scope>
    <source>
        <strain evidence="5 6">CECT 5995</strain>
    </source>
</reference>
<dbReference type="SUPFAM" id="SSF55785">
    <property type="entry name" value="PYP-like sensor domain (PAS domain)"/>
    <property type="match status" value="1"/>
</dbReference>
<proteinExistence type="predicted"/>
<dbReference type="EC" id="2.7.7.65" evidence="2"/>
<organism evidence="5 6">
    <name type="scientific">Halomonas organivorans</name>
    <dbReference type="NCBI Taxonomy" id="257772"/>
    <lineage>
        <taxon>Bacteria</taxon>
        <taxon>Pseudomonadati</taxon>
        <taxon>Pseudomonadota</taxon>
        <taxon>Gammaproteobacteria</taxon>
        <taxon>Oceanospirillales</taxon>
        <taxon>Halomonadaceae</taxon>
        <taxon>Halomonas</taxon>
    </lineage>
</organism>
<dbReference type="GO" id="GO:0052621">
    <property type="term" value="F:diguanylate cyclase activity"/>
    <property type="evidence" value="ECO:0007669"/>
    <property type="project" value="UniProtKB-EC"/>
</dbReference>
<dbReference type="InterPro" id="IPR035965">
    <property type="entry name" value="PAS-like_dom_sf"/>
</dbReference>
<comment type="catalytic activity">
    <reaction evidence="3">
        <text>2 GTP = 3',3'-c-di-GMP + 2 diphosphate</text>
        <dbReference type="Rhea" id="RHEA:24898"/>
        <dbReference type="ChEBI" id="CHEBI:33019"/>
        <dbReference type="ChEBI" id="CHEBI:37565"/>
        <dbReference type="ChEBI" id="CHEBI:58805"/>
        <dbReference type="EC" id="2.7.7.65"/>
    </reaction>
</comment>